<feature type="domain" description="LysM" evidence="5">
    <location>
        <begin position="48"/>
        <end position="95"/>
    </location>
</feature>
<sequence length="265" mass="28682">MRASLSPFLHGLLVTAVAASLDRQKIRRQASEDPEGPVEPDTASDCTYFYTTRDASDNCTHIEQWSGISHEDFVKWNPSVKPDCSGINIGNSYCIEVNWGIPPPTTSSTAPTSTATPKPSPTQPGLIDTCTKFYRAVPGDYCIKIANDFGNFTFADFLAWNPAVGADCSRLLAGWYYCVEAPKPPATTTTSSPPPTETCNPTAPTPTQPVAICGCTKWHEIVSGDTCSVIIQRYGLDGEDFYRWNSNVGGGCELLLLGYYVCVGV</sequence>
<dbReference type="Gene3D" id="3.10.350.10">
    <property type="entry name" value="LysM domain"/>
    <property type="match status" value="3"/>
</dbReference>
<protein>
    <recommendedName>
        <fullName evidence="5">LysM domain-containing protein</fullName>
    </recommendedName>
</protein>
<feature type="signal peptide" evidence="4">
    <location>
        <begin position="1"/>
        <end position="19"/>
    </location>
</feature>
<dbReference type="InterPro" id="IPR052210">
    <property type="entry name" value="LysM1-like"/>
</dbReference>
<keyword evidence="4" id="KW-0732">Signal</keyword>
<feature type="domain" description="LysM" evidence="5">
    <location>
        <begin position="217"/>
        <end position="263"/>
    </location>
</feature>
<dbReference type="PROSITE" id="PS51782">
    <property type="entry name" value="LYSM"/>
    <property type="match status" value="3"/>
</dbReference>
<reference evidence="6" key="1">
    <citation type="journal article" date="2023" name="Mol. Phylogenet. Evol.">
        <title>Genome-scale phylogeny and comparative genomics of the fungal order Sordariales.</title>
        <authorList>
            <person name="Hensen N."/>
            <person name="Bonometti L."/>
            <person name="Westerberg I."/>
            <person name="Brannstrom I.O."/>
            <person name="Guillou S."/>
            <person name="Cros-Aarteil S."/>
            <person name="Calhoun S."/>
            <person name="Haridas S."/>
            <person name="Kuo A."/>
            <person name="Mondo S."/>
            <person name="Pangilinan J."/>
            <person name="Riley R."/>
            <person name="LaButti K."/>
            <person name="Andreopoulos B."/>
            <person name="Lipzen A."/>
            <person name="Chen C."/>
            <person name="Yan M."/>
            <person name="Daum C."/>
            <person name="Ng V."/>
            <person name="Clum A."/>
            <person name="Steindorff A."/>
            <person name="Ohm R.A."/>
            <person name="Martin F."/>
            <person name="Silar P."/>
            <person name="Natvig D.O."/>
            <person name="Lalanne C."/>
            <person name="Gautier V."/>
            <person name="Ament-Velasquez S.L."/>
            <person name="Kruys A."/>
            <person name="Hutchinson M.I."/>
            <person name="Powell A.J."/>
            <person name="Barry K."/>
            <person name="Miller A.N."/>
            <person name="Grigoriev I.V."/>
            <person name="Debuchy R."/>
            <person name="Gladieux P."/>
            <person name="Hiltunen Thoren M."/>
            <person name="Johannesson H."/>
        </authorList>
    </citation>
    <scope>NUCLEOTIDE SEQUENCE</scope>
    <source>
        <strain evidence="6">CBS 532.94</strain>
    </source>
</reference>
<dbReference type="AlphaFoldDB" id="A0AAN7C7I3"/>
<dbReference type="CDD" id="cd00118">
    <property type="entry name" value="LysM"/>
    <property type="match status" value="3"/>
</dbReference>
<accession>A0AAN7C7I3</accession>
<comment type="caution">
    <text evidence="6">The sequence shown here is derived from an EMBL/GenBank/DDBJ whole genome shotgun (WGS) entry which is preliminary data.</text>
</comment>
<evidence type="ECO:0000256" key="1">
    <source>
        <dbReference type="ARBA" id="ARBA00022669"/>
    </source>
</evidence>
<dbReference type="Proteomes" id="UP001303760">
    <property type="component" value="Unassembled WGS sequence"/>
</dbReference>
<dbReference type="InterPro" id="IPR018392">
    <property type="entry name" value="LysM"/>
</dbReference>
<name>A0AAN7C7I3_9PEZI</name>
<dbReference type="EMBL" id="MU860171">
    <property type="protein sequence ID" value="KAK4236804.1"/>
    <property type="molecule type" value="Genomic_DNA"/>
</dbReference>
<dbReference type="PANTHER" id="PTHR34997">
    <property type="entry name" value="AM15"/>
    <property type="match status" value="1"/>
</dbReference>
<dbReference type="SMART" id="SM00257">
    <property type="entry name" value="LysM"/>
    <property type="match status" value="2"/>
</dbReference>
<keyword evidence="1" id="KW-0147">Chitin-binding</keyword>
<evidence type="ECO:0000256" key="3">
    <source>
        <dbReference type="ARBA" id="ARBA00044955"/>
    </source>
</evidence>
<dbReference type="SUPFAM" id="SSF54106">
    <property type="entry name" value="LysM domain"/>
    <property type="match status" value="2"/>
</dbReference>
<organism evidence="6 7">
    <name type="scientific">Achaetomium macrosporum</name>
    <dbReference type="NCBI Taxonomy" id="79813"/>
    <lineage>
        <taxon>Eukaryota</taxon>
        <taxon>Fungi</taxon>
        <taxon>Dikarya</taxon>
        <taxon>Ascomycota</taxon>
        <taxon>Pezizomycotina</taxon>
        <taxon>Sordariomycetes</taxon>
        <taxon>Sordariomycetidae</taxon>
        <taxon>Sordariales</taxon>
        <taxon>Chaetomiaceae</taxon>
        <taxon>Achaetomium</taxon>
    </lineage>
</organism>
<feature type="domain" description="LysM" evidence="5">
    <location>
        <begin position="132"/>
        <end position="179"/>
    </location>
</feature>
<feature type="chain" id="PRO_5042919103" description="LysM domain-containing protein" evidence="4">
    <location>
        <begin position="20"/>
        <end position="265"/>
    </location>
</feature>
<proteinExistence type="inferred from homology"/>
<dbReference type="InterPro" id="IPR036779">
    <property type="entry name" value="LysM_dom_sf"/>
</dbReference>
<comment type="similarity">
    <text evidence="3">Belongs to the secreted LysM effector family.</text>
</comment>
<dbReference type="Pfam" id="PF01476">
    <property type="entry name" value="LysM"/>
    <property type="match status" value="2"/>
</dbReference>
<evidence type="ECO:0000313" key="6">
    <source>
        <dbReference type="EMBL" id="KAK4236804.1"/>
    </source>
</evidence>
<evidence type="ECO:0000256" key="4">
    <source>
        <dbReference type="SAM" id="SignalP"/>
    </source>
</evidence>
<dbReference type="PANTHER" id="PTHR34997:SF1">
    <property type="entry name" value="PEPTIDOGLYCAN-BINDING LYSIN DOMAIN"/>
    <property type="match status" value="1"/>
</dbReference>
<dbReference type="GO" id="GO:0008061">
    <property type="term" value="F:chitin binding"/>
    <property type="evidence" value="ECO:0007669"/>
    <property type="project" value="UniProtKB-KW"/>
</dbReference>
<evidence type="ECO:0000313" key="7">
    <source>
        <dbReference type="Proteomes" id="UP001303760"/>
    </source>
</evidence>
<keyword evidence="7" id="KW-1185">Reference proteome</keyword>
<reference evidence="6" key="2">
    <citation type="submission" date="2023-05" db="EMBL/GenBank/DDBJ databases">
        <authorList>
            <consortium name="Lawrence Berkeley National Laboratory"/>
            <person name="Steindorff A."/>
            <person name="Hensen N."/>
            <person name="Bonometti L."/>
            <person name="Westerberg I."/>
            <person name="Brannstrom I.O."/>
            <person name="Guillou S."/>
            <person name="Cros-Aarteil S."/>
            <person name="Calhoun S."/>
            <person name="Haridas S."/>
            <person name="Kuo A."/>
            <person name="Mondo S."/>
            <person name="Pangilinan J."/>
            <person name="Riley R."/>
            <person name="Labutti K."/>
            <person name="Andreopoulos B."/>
            <person name="Lipzen A."/>
            <person name="Chen C."/>
            <person name="Yanf M."/>
            <person name="Daum C."/>
            <person name="Ng V."/>
            <person name="Clum A."/>
            <person name="Ohm R."/>
            <person name="Martin F."/>
            <person name="Silar P."/>
            <person name="Natvig D."/>
            <person name="Lalanne C."/>
            <person name="Gautier V."/>
            <person name="Ament-Velasquez S.L."/>
            <person name="Kruys A."/>
            <person name="Hutchinson M.I."/>
            <person name="Powell A.J."/>
            <person name="Barry K."/>
            <person name="Miller A.N."/>
            <person name="Grigoriev I.V."/>
            <person name="Debuchy R."/>
            <person name="Gladieux P."/>
            <person name="Thoren M.H."/>
            <person name="Johannesson H."/>
        </authorList>
    </citation>
    <scope>NUCLEOTIDE SEQUENCE</scope>
    <source>
        <strain evidence="6">CBS 532.94</strain>
    </source>
</reference>
<evidence type="ECO:0000259" key="5">
    <source>
        <dbReference type="PROSITE" id="PS51782"/>
    </source>
</evidence>
<gene>
    <name evidence="6" type="ORF">C8A03DRAFT_16577</name>
</gene>
<keyword evidence="2" id="KW-0843">Virulence</keyword>
<evidence type="ECO:0000256" key="2">
    <source>
        <dbReference type="ARBA" id="ARBA00023026"/>
    </source>
</evidence>